<accession>A0A0M2UXC3</accession>
<dbReference type="InterPro" id="IPR002686">
    <property type="entry name" value="Transposase_17"/>
</dbReference>
<dbReference type="PATRIC" id="fig|380242.3.peg.2693"/>
<evidence type="ECO:0000313" key="3">
    <source>
        <dbReference type="Proteomes" id="UP000034954"/>
    </source>
</evidence>
<organism evidence="2 3">
    <name type="scientific">Candidatus Brocadia fulgida</name>
    <dbReference type="NCBI Taxonomy" id="380242"/>
    <lineage>
        <taxon>Bacteria</taxon>
        <taxon>Pseudomonadati</taxon>
        <taxon>Planctomycetota</taxon>
        <taxon>Candidatus Brocadiia</taxon>
        <taxon>Candidatus Brocadiales</taxon>
        <taxon>Candidatus Brocadiaceae</taxon>
        <taxon>Candidatus Brocadia</taxon>
    </lineage>
</organism>
<protein>
    <recommendedName>
        <fullName evidence="1">Transposase IS200-like domain-containing protein</fullName>
    </recommendedName>
</protein>
<gene>
    <name evidence="2" type="ORF">BROFUL_02157</name>
</gene>
<dbReference type="GO" id="GO:0004803">
    <property type="term" value="F:transposase activity"/>
    <property type="evidence" value="ECO:0007669"/>
    <property type="project" value="InterPro"/>
</dbReference>
<feature type="domain" description="Transposase IS200-like" evidence="1">
    <location>
        <begin position="21"/>
        <end position="173"/>
    </location>
</feature>
<dbReference type="Gene3D" id="3.30.70.1290">
    <property type="entry name" value="Transposase IS200-like"/>
    <property type="match status" value="1"/>
</dbReference>
<dbReference type="GO" id="GO:0043565">
    <property type="term" value="F:sequence-specific DNA binding"/>
    <property type="evidence" value="ECO:0007669"/>
    <property type="project" value="TreeGrafter"/>
</dbReference>
<dbReference type="GO" id="GO:0006313">
    <property type="term" value="P:DNA transposition"/>
    <property type="evidence" value="ECO:0007669"/>
    <property type="project" value="InterPro"/>
</dbReference>
<dbReference type="InterPro" id="IPR036515">
    <property type="entry name" value="Transposase_17_sf"/>
</dbReference>
<dbReference type="Proteomes" id="UP000034954">
    <property type="component" value="Unassembled WGS sequence"/>
</dbReference>
<comment type="caution">
    <text evidence="2">The sequence shown here is derived from an EMBL/GenBank/DDBJ whole genome shotgun (WGS) entry which is preliminary data.</text>
</comment>
<evidence type="ECO:0000313" key="2">
    <source>
        <dbReference type="EMBL" id="KKO19114.1"/>
    </source>
</evidence>
<sequence>MEKFKNRYRIPSARAPWWDYSWRGCYFITICTAQHECIFGKIRDGHMQPSHMGEIVLREWEQSFHIRAELFCDAFVLMPNHLHAIVRIGNADPTTIVETHGRASLQMHTNTGIAHRSPRSISSFVAGFKSSATKRINEFRNTPKIPVWQSRFHDHIIRNVDEYHRIADYIRTNPEKWENDTFFKQEIR</sequence>
<keyword evidence="3" id="KW-1185">Reference proteome</keyword>
<dbReference type="SMART" id="SM01321">
    <property type="entry name" value="Y1_Tnp"/>
    <property type="match status" value="1"/>
</dbReference>
<dbReference type="SUPFAM" id="SSF143422">
    <property type="entry name" value="Transposase IS200-like"/>
    <property type="match status" value="1"/>
</dbReference>
<evidence type="ECO:0000259" key="1">
    <source>
        <dbReference type="SMART" id="SM01321"/>
    </source>
</evidence>
<dbReference type="InterPro" id="IPR052715">
    <property type="entry name" value="RAYT_transposase"/>
</dbReference>
<dbReference type="EMBL" id="LAQJ01000214">
    <property type="protein sequence ID" value="KKO19114.1"/>
    <property type="molecule type" value="Genomic_DNA"/>
</dbReference>
<dbReference type="AlphaFoldDB" id="A0A0M2UXC3"/>
<proteinExistence type="predicted"/>
<dbReference type="PANTHER" id="PTHR36966:SF1">
    <property type="entry name" value="REP-ASSOCIATED TYROSINE TRANSPOSASE"/>
    <property type="match status" value="1"/>
</dbReference>
<dbReference type="PANTHER" id="PTHR36966">
    <property type="entry name" value="REP-ASSOCIATED TYROSINE TRANSPOSASE"/>
    <property type="match status" value="1"/>
</dbReference>
<reference evidence="2 3" key="1">
    <citation type="journal article" date="2013" name="BMC Microbiol.">
        <title>Identification of the type II cytochrome c maturation pathway in anammox bacteria by comparative genomics.</title>
        <authorList>
            <person name="Ferousi C."/>
            <person name="Speth D.R."/>
            <person name="Reimann J."/>
            <person name="Op den Camp H.J."/>
            <person name="Allen J.W."/>
            <person name="Keltjens J.T."/>
            <person name="Jetten M.S."/>
        </authorList>
    </citation>
    <scope>NUCLEOTIDE SEQUENCE [LARGE SCALE GENOMIC DNA]</scope>
    <source>
        <strain evidence="2">RU1</strain>
    </source>
</reference>
<name>A0A0M2UXC3_9BACT</name>